<dbReference type="PANTHER" id="PTHR13789:SF309">
    <property type="entry name" value="PUTATIVE (AFU_ORTHOLOGUE AFUA_6G14510)-RELATED"/>
    <property type="match status" value="1"/>
</dbReference>
<evidence type="ECO:0000256" key="2">
    <source>
        <dbReference type="ARBA" id="ARBA00023033"/>
    </source>
</evidence>
<reference evidence="4" key="1">
    <citation type="submission" date="2020-10" db="EMBL/GenBank/DDBJ databases">
        <title>Microbiome of the Black Sea water column analyzed by genome centric metagenomics.</title>
        <authorList>
            <person name="Cabello-Yeves P.J."/>
            <person name="Callieri C."/>
            <person name="Picazo A."/>
            <person name="Mehrshad M."/>
            <person name="Haro-Moreno J.M."/>
            <person name="Roda-Garcia J."/>
            <person name="Dzembekova N."/>
            <person name="Slabakova V."/>
            <person name="Slabakova N."/>
            <person name="Moncheva S."/>
            <person name="Rodriguez-Valera F."/>
        </authorList>
    </citation>
    <scope>NUCLEOTIDE SEQUENCE</scope>
    <source>
        <strain evidence="4">BS30m-G43</strain>
    </source>
</reference>
<dbReference type="EMBL" id="JADHSG010000020">
    <property type="protein sequence ID" value="MBL6903819.1"/>
    <property type="molecule type" value="Genomic_DNA"/>
</dbReference>
<comment type="caution">
    <text evidence="4">The sequence shown here is derived from an EMBL/GenBank/DDBJ whole genome shotgun (WGS) entry which is preliminary data.</text>
</comment>
<dbReference type="GO" id="GO:0004497">
    <property type="term" value="F:monooxygenase activity"/>
    <property type="evidence" value="ECO:0007669"/>
    <property type="project" value="UniProtKB-KW"/>
</dbReference>
<name>A0A937SG15_9GAMM</name>
<dbReference type="AlphaFoldDB" id="A0A937SG15"/>
<dbReference type="SUPFAM" id="SSF51905">
    <property type="entry name" value="FAD/NAD(P)-binding domain"/>
    <property type="match status" value="1"/>
</dbReference>
<protein>
    <submittedName>
        <fullName evidence="4">FAD-dependent monooxygenase</fullName>
    </submittedName>
</protein>
<dbReference type="PRINTS" id="PR00420">
    <property type="entry name" value="RNGMNOXGNASE"/>
</dbReference>
<evidence type="ECO:0000313" key="4">
    <source>
        <dbReference type="EMBL" id="MBL6903819.1"/>
    </source>
</evidence>
<sequence>MKNYSDHIAIIGAGIAGLTLGCVLKKEGIPVIIFEKSESISNYGAGISISNNGISILKKIGVFDNIKQSSSNPKVTRFFSKRTQISSFEVNVITTSREVLYRELLNKYYSYGGEILFNHCLNKINIDNSEVSFTNNHSFKVDHIAACDGIRSLCRSSIGEIEKPIYSGYSVWRALIDKRQEDIKTFLGPNHHIVTYPINKDKVSFVAAIKTTREIEDSWRQKGTYDELRNDLKDSNENFYSFLKNHSDIYKWGIYTRSTPKTIFKKNITLLGDAAHPIVPFLGQGGCLALEDSYVFGKLILSLHGDLNKIQNSYEDLRLKRIYKIKNLSERQGYLNHISNPVMTLGRNMIMKFFPSIAMHSIREIWGYDVDNALTKIKH</sequence>
<evidence type="ECO:0000256" key="1">
    <source>
        <dbReference type="ARBA" id="ARBA00023002"/>
    </source>
</evidence>
<dbReference type="Gene3D" id="3.50.50.60">
    <property type="entry name" value="FAD/NAD(P)-binding domain"/>
    <property type="match status" value="1"/>
</dbReference>
<accession>A0A937SG15</accession>
<dbReference type="InterPro" id="IPR050493">
    <property type="entry name" value="FAD-dep_Monooxygenase_BioMet"/>
</dbReference>
<feature type="domain" description="FAD-binding" evidence="3">
    <location>
        <begin position="8"/>
        <end position="320"/>
    </location>
</feature>
<dbReference type="SUPFAM" id="SSF54373">
    <property type="entry name" value="FAD-linked reductases, C-terminal domain"/>
    <property type="match status" value="1"/>
</dbReference>
<dbReference type="Pfam" id="PF01494">
    <property type="entry name" value="FAD_binding_3"/>
    <property type="match status" value="1"/>
</dbReference>
<keyword evidence="2 4" id="KW-0503">Monooxygenase</keyword>
<evidence type="ECO:0000313" key="5">
    <source>
        <dbReference type="Proteomes" id="UP000705230"/>
    </source>
</evidence>
<dbReference type="InterPro" id="IPR036188">
    <property type="entry name" value="FAD/NAD-bd_sf"/>
</dbReference>
<organism evidence="4 5">
    <name type="scientific">SAR86 cluster bacterium</name>
    <dbReference type="NCBI Taxonomy" id="2030880"/>
    <lineage>
        <taxon>Bacteria</taxon>
        <taxon>Pseudomonadati</taxon>
        <taxon>Pseudomonadota</taxon>
        <taxon>Gammaproteobacteria</taxon>
        <taxon>SAR86 cluster</taxon>
    </lineage>
</organism>
<proteinExistence type="predicted"/>
<gene>
    <name evidence="4" type="ORF">ISR29_06430</name>
</gene>
<dbReference type="InterPro" id="IPR002938">
    <property type="entry name" value="FAD-bd"/>
</dbReference>
<keyword evidence="1" id="KW-0560">Oxidoreductase</keyword>
<dbReference type="GO" id="GO:0071949">
    <property type="term" value="F:FAD binding"/>
    <property type="evidence" value="ECO:0007669"/>
    <property type="project" value="InterPro"/>
</dbReference>
<dbReference type="PROSITE" id="PS51257">
    <property type="entry name" value="PROKAR_LIPOPROTEIN"/>
    <property type="match status" value="1"/>
</dbReference>
<evidence type="ECO:0000259" key="3">
    <source>
        <dbReference type="Pfam" id="PF01494"/>
    </source>
</evidence>
<dbReference type="Proteomes" id="UP000705230">
    <property type="component" value="Unassembled WGS sequence"/>
</dbReference>
<dbReference type="PANTHER" id="PTHR13789">
    <property type="entry name" value="MONOOXYGENASE"/>
    <property type="match status" value="1"/>
</dbReference>